<comment type="subcellular location">
    <subcellularLocation>
        <location evidence="1">Cell membrane</location>
        <topology evidence="1">Multi-pass membrane protein</topology>
    </subcellularLocation>
</comment>
<dbReference type="eggNOG" id="COG3206">
    <property type="taxonomic scope" value="Bacteria"/>
</dbReference>
<feature type="domain" description="Tyrosine-protein kinase G-rich" evidence="9">
    <location>
        <begin position="366"/>
        <end position="446"/>
    </location>
</feature>
<evidence type="ECO:0000256" key="2">
    <source>
        <dbReference type="ARBA" id="ARBA00022475"/>
    </source>
</evidence>
<protein>
    <recommendedName>
        <fullName evidence="12">Chain length-determining protein</fullName>
    </recommendedName>
</protein>
<dbReference type="GO" id="GO:0005886">
    <property type="term" value="C:plasma membrane"/>
    <property type="evidence" value="ECO:0007669"/>
    <property type="project" value="UniProtKB-SubCell"/>
</dbReference>
<dbReference type="EMBL" id="ATJV01000049">
    <property type="protein sequence ID" value="EPZ15844.1"/>
    <property type="molecule type" value="Genomic_DNA"/>
</dbReference>
<sequence>MEELVTQIIGYLRGMWRYRWWGLALAWVVGIVGGVVIYTMPDTYESKARIYVDTDSVLRPLMSGLAIQPNVGQQVAMLSRTLISRPNVEKLITMADLDLSVRTPEERERLINSLMSDLRIGAERGTNLFSLSYADTRPEQAQRVVQSLMSLFVESGLGGKRQDTDAARRFIEEQIIGYEQKLNEAENRLKDFRLRNMALLGSGTGDYISQIGAMNEQLQQARLELREAENSREAMKDQLIGSKDEEETLAPPPMMATPEIDARLDTLKRNLDDMLQRYTEQHPDVAGARRVIADLEAQKLEQIEQMRQSGVAAPMMGFGDNGAAQQLQLALAEAEGRVASLRARVGEYEARLEQLQASAKRIPEIEAEMAQLNRDYAVHKSNYERLLERRESANIGADMSAQAGIADFRVIDPPTLPNKPSAPNRLLLLPLAGLVGLAAGFALTFLISQLRPAFSDPRTLREVTGLPVLGTVSMLHTSARTRARRRGLLAFSSGLVAYAGAFVAATVALKFIQA</sequence>
<organism evidence="10 11">
    <name type="scientific">Thauera terpenica 58Eu</name>
    <dbReference type="NCBI Taxonomy" id="1348657"/>
    <lineage>
        <taxon>Bacteria</taxon>
        <taxon>Pseudomonadati</taxon>
        <taxon>Pseudomonadota</taxon>
        <taxon>Betaproteobacteria</taxon>
        <taxon>Rhodocyclales</taxon>
        <taxon>Zoogloeaceae</taxon>
        <taxon>Thauera</taxon>
    </lineage>
</organism>
<dbReference type="InterPro" id="IPR003856">
    <property type="entry name" value="LPS_length_determ_N"/>
</dbReference>
<keyword evidence="3 7" id="KW-0812">Transmembrane</keyword>
<feature type="coiled-coil region" evidence="6">
    <location>
        <begin position="324"/>
        <end position="389"/>
    </location>
</feature>
<dbReference type="PANTHER" id="PTHR32309">
    <property type="entry name" value="TYROSINE-PROTEIN KINASE"/>
    <property type="match status" value="1"/>
</dbReference>
<accession>T0ASL9</accession>
<comment type="caution">
    <text evidence="10">The sequence shown here is derived from an EMBL/GenBank/DDBJ whole genome shotgun (WGS) entry which is preliminary data.</text>
</comment>
<dbReference type="Proteomes" id="UP000015455">
    <property type="component" value="Unassembled WGS sequence"/>
</dbReference>
<keyword evidence="2" id="KW-1003">Cell membrane</keyword>
<evidence type="ECO:0000256" key="1">
    <source>
        <dbReference type="ARBA" id="ARBA00004651"/>
    </source>
</evidence>
<dbReference type="PANTHER" id="PTHR32309:SF13">
    <property type="entry name" value="FERRIC ENTEROBACTIN TRANSPORT PROTEIN FEPE"/>
    <property type="match status" value="1"/>
</dbReference>
<keyword evidence="6" id="KW-0175">Coiled coil</keyword>
<evidence type="ECO:0000313" key="10">
    <source>
        <dbReference type="EMBL" id="EPZ15844.1"/>
    </source>
</evidence>
<dbReference type="OrthoDB" id="9795292at2"/>
<evidence type="ECO:0000313" key="11">
    <source>
        <dbReference type="Proteomes" id="UP000015455"/>
    </source>
</evidence>
<keyword evidence="4 7" id="KW-1133">Transmembrane helix</keyword>
<dbReference type="NCBIfam" id="TIGR03007">
    <property type="entry name" value="pepcterm_ChnLen"/>
    <property type="match status" value="1"/>
</dbReference>
<feature type="domain" description="Polysaccharide chain length determinant N-terminal" evidence="8">
    <location>
        <begin position="9"/>
        <end position="92"/>
    </location>
</feature>
<gene>
    <name evidence="10" type="ORF">M622_13890</name>
</gene>
<evidence type="ECO:0000259" key="9">
    <source>
        <dbReference type="Pfam" id="PF13807"/>
    </source>
</evidence>
<evidence type="ECO:0000259" key="8">
    <source>
        <dbReference type="Pfam" id="PF02706"/>
    </source>
</evidence>
<reference evidence="10 11" key="1">
    <citation type="submission" date="2013-06" db="EMBL/GenBank/DDBJ databases">
        <title>Draft genome sequence of Thauera terpenica.</title>
        <authorList>
            <person name="Liu B."/>
            <person name="Frostegard A.H."/>
            <person name="Shapleigh J.P."/>
        </authorList>
    </citation>
    <scope>NUCLEOTIDE SEQUENCE [LARGE SCALE GENOMIC DNA]</scope>
    <source>
        <strain evidence="10 11">58Eu</strain>
    </source>
</reference>
<evidence type="ECO:0000256" key="6">
    <source>
        <dbReference type="SAM" id="Coils"/>
    </source>
</evidence>
<dbReference type="Pfam" id="PF02706">
    <property type="entry name" value="Wzz"/>
    <property type="match status" value="1"/>
</dbReference>
<feature type="transmembrane region" description="Helical" evidence="7">
    <location>
        <begin position="20"/>
        <end position="40"/>
    </location>
</feature>
<dbReference type="STRING" id="1348657.M622_13890"/>
<evidence type="ECO:0000256" key="4">
    <source>
        <dbReference type="ARBA" id="ARBA00022989"/>
    </source>
</evidence>
<dbReference type="InterPro" id="IPR014345">
    <property type="entry name" value="XrtA_polysacc_chain"/>
</dbReference>
<evidence type="ECO:0008006" key="12">
    <source>
        <dbReference type="Google" id="ProtNLM"/>
    </source>
</evidence>
<feature type="transmembrane region" description="Helical" evidence="7">
    <location>
        <begin position="426"/>
        <end position="447"/>
    </location>
</feature>
<feature type="coiled-coil region" evidence="6">
    <location>
        <begin position="168"/>
        <end position="245"/>
    </location>
</feature>
<evidence type="ECO:0000256" key="5">
    <source>
        <dbReference type="ARBA" id="ARBA00023136"/>
    </source>
</evidence>
<name>T0ASL9_9RHOO</name>
<dbReference type="InterPro" id="IPR050445">
    <property type="entry name" value="Bact_polysacc_biosynth/exp"/>
</dbReference>
<evidence type="ECO:0000256" key="7">
    <source>
        <dbReference type="SAM" id="Phobius"/>
    </source>
</evidence>
<dbReference type="Pfam" id="PF13807">
    <property type="entry name" value="GNVR"/>
    <property type="match status" value="1"/>
</dbReference>
<feature type="transmembrane region" description="Helical" evidence="7">
    <location>
        <begin position="488"/>
        <end position="512"/>
    </location>
</feature>
<dbReference type="PATRIC" id="fig|1348657.5.peg.1659"/>
<evidence type="ECO:0000256" key="3">
    <source>
        <dbReference type="ARBA" id="ARBA00022692"/>
    </source>
</evidence>
<dbReference type="RefSeq" id="WP_021249087.1">
    <property type="nucleotide sequence ID" value="NZ_ATJV01000049.1"/>
</dbReference>
<dbReference type="InterPro" id="IPR032807">
    <property type="entry name" value="GNVR"/>
</dbReference>
<dbReference type="AlphaFoldDB" id="T0ASL9"/>
<keyword evidence="5 7" id="KW-0472">Membrane</keyword>
<keyword evidence="11" id="KW-1185">Reference proteome</keyword>
<dbReference type="GO" id="GO:0004713">
    <property type="term" value="F:protein tyrosine kinase activity"/>
    <property type="evidence" value="ECO:0007669"/>
    <property type="project" value="TreeGrafter"/>
</dbReference>
<proteinExistence type="predicted"/>